<dbReference type="RefSeq" id="WP_186776160.1">
    <property type="nucleotide sequence ID" value="NZ_SJPX01000002.1"/>
</dbReference>
<evidence type="ECO:0000313" key="1">
    <source>
        <dbReference type="EMBL" id="TWU55935.1"/>
    </source>
</evidence>
<organism evidence="1 2">
    <name type="scientific">Rubripirellula reticaptiva</name>
    <dbReference type="NCBI Taxonomy" id="2528013"/>
    <lineage>
        <taxon>Bacteria</taxon>
        <taxon>Pseudomonadati</taxon>
        <taxon>Planctomycetota</taxon>
        <taxon>Planctomycetia</taxon>
        <taxon>Pirellulales</taxon>
        <taxon>Pirellulaceae</taxon>
        <taxon>Rubripirellula</taxon>
    </lineage>
</organism>
<gene>
    <name evidence="1" type="ORF">Poly59_22380</name>
</gene>
<comment type="caution">
    <text evidence="1">The sequence shown here is derived from an EMBL/GenBank/DDBJ whole genome shotgun (WGS) entry which is preliminary data.</text>
</comment>
<proteinExistence type="predicted"/>
<dbReference type="EMBL" id="SJPX01000002">
    <property type="protein sequence ID" value="TWU55935.1"/>
    <property type="molecule type" value="Genomic_DNA"/>
</dbReference>
<name>A0A5C6F432_9BACT</name>
<dbReference type="AlphaFoldDB" id="A0A5C6F432"/>
<sequence>MRSSEAELLPVAVGGDVLKAVDDLIILLSVSRVFIVGDFYCVPPVVGRAVPLNLHWCRVAFTIRGYVSARPARNGIPKSSQVIENRMSKPRKDRRSAYADHLLDSLIEEVGEAKFFHRCSHLIGDKASVKNESEISRKTFVNGRSSQRMRESVLRGIEIEFDLGSNYFAPPAAGVERLSTHFQDLQSLQGWLGNDTYGLNYTGLSNHGVINPTDFVEVQELLEKHLRFVGTNEFTPFDSFSLVEMAIEFSTHRLVTSPVDDFAEQSNRLIELARGGVDRMMTRRRANTEWIAKLILLRGQLTRRLIPGSEPVWSKDHPNASNALAKARFHRLAALNFEAGHSLAIEDLEDESLALQIFEMIVHERMGMARIASKSASQDGMKIAAKQFAWFHEQRESLEQVKNTNRFLIDVRWDLVRAIWEFRRGEKLVAMRILTRCFENFESSSMTQRHDLYQVLVLLQFSFGCQPFARSGVDVVSRTDSRLEVARVHFDKSPLRSHCFVELPLIRQMIENGR</sequence>
<keyword evidence="2" id="KW-1185">Reference proteome</keyword>
<protein>
    <submittedName>
        <fullName evidence="1">Uncharacterized protein</fullName>
    </submittedName>
</protein>
<dbReference type="Proteomes" id="UP000317977">
    <property type="component" value="Unassembled WGS sequence"/>
</dbReference>
<evidence type="ECO:0000313" key="2">
    <source>
        <dbReference type="Proteomes" id="UP000317977"/>
    </source>
</evidence>
<reference evidence="1 2" key="1">
    <citation type="submission" date="2019-02" db="EMBL/GenBank/DDBJ databases">
        <title>Deep-cultivation of Planctomycetes and their phenomic and genomic characterization uncovers novel biology.</title>
        <authorList>
            <person name="Wiegand S."/>
            <person name="Jogler M."/>
            <person name="Boedeker C."/>
            <person name="Pinto D."/>
            <person name="Vollmers J."/>
            <person name="Rivas-Marin E."/>
            <person name="Kohn T."/>
            <person name="Peeters S.H."/>
            <person name="Heuer A."/>
            <person name="Rast P."/>
            <person name="Oberbeckmann S."/>
            <person name="Bunk B."/>
            <person name="Jeske O."/>
            <person name="Meyerdierks A."/>
            <person name="Storesund J.E."/>
            <person name="Kallscheuer N."/>
            <person name="Luecker S."/>
            <person name="Lage O.M."/>
            <person name="Pohl T."/>
            <person name="Merkel B.J."/>
            <person name="Hornburger P."/>
            <person name="Mueller R.-W."/>
            <person name="Bruemmer F."/>
            <person name="Labrenz M."/>
            <person name="Spormann A.M."/>
            <person name="Op Den Camp H."/>
            <person name="Overmann J."/>
            <person name="Amann R."/>
            <person name="Jetten M.S.M."/>
            <person name="Mascher T."/>
            <person name="Medema M.H."/>
            <person name="Devos D.P."/>
            <person name="Kaster A.-K."/>
            <person name="Ovreas L."/>
            <person name="Rohde M."/>
            <person name="Galperin M.Y."/>
            <person name="Jogler C."/>
        </authorList>
    </citation>
    <scope>NUCLEOTIDE SEQUENCE [LARGE SCALE GENOMIC DNA]</scope>
    <source>
        <strain evidence="1 2">Poly59</strain>
    </source>
</reference>
<accession>A0A5C6F432</accession>